<dbReference type="RefSeq" id="WP_089832905.1">
    <property type="nucleotide sequence ID" value="NZ_BJWI01000026.1"/>
</dbReference>
<dbReference type="InterPro" id="IPR043894">
    <property type="entry name" value="MupG_C"/>
</dbReference>
<dbReference type="Proteomes" id="UP000242243">
    <property type="component" value="Unassembled WGS sequence"/>
</dbReference>
<dbReference type="InterPro" id="IPR029000">
    <property type="entry name" value="Cyclophilin-like_dom_sf"/>
</dbReference>
<evidence type="ECO:0000259" key="2">
    <source>
        <dbReference type="Pfam" id="PF19200"/>
    </source>
</evidence>
<feature type="domain" description="6-phospho-N-acetylmuramidase C-terminal" evidence="1">
    <location>
        <begin position="235"/>
        <end position="335"/>
    </location>
</feature>
<reference evidence="3 6" key="2">
    <citation type="submission" date="2019-07" db="EMBL/GenBank/DDBJ databases">
        <title>Whole genome shotgun sequence of Halolactibacillus halophilus NBRC 100868.</title>
        <authorList>
            <person name="Hosoyama A."/>
            <person name="Uohara A."/>
            <person name="Ohji S."/>
            <person name="Ichikawa N."/>
        </authorList>
    </citation>
    <scope>NUCLEOTIDE SEQUENCE [LARGE SCALE GENOMIC DNA]</scope>
    <source>
        <strain evidence="3 6">NBRC 100868</strain>
    </source>
</reference>
<keyword evidence="6" id="KW-1185">Reference proteome</keyword>
<dbReference type="SUPFAM" id="SSF51445">
    <property type="entry name" value="(Trans)glycosidases"/>
    <property type="match status" value="1"/>
</dbReference>
<evidence type="ECO:0000259" key="1">
    <source>
        <dbReference type="Pfam" id="PF05913"/>
    </source>
</evidence>
<evidence type="ECO:0000313" key="5">
    <source>
        <dbReference type="Proteomes" id="UP000242243"/>
    </source>
</evidence>
<dbReference type="Pfam" id="PF19200">
    <property type="entry name" value="MupG_N"/>
    <property type="match status" value="1"/>
</dbReference>
<accession>A0A1I5REY3</accession>
<sequence>MPKRLGFSVYVSHFDEQQAFLTQITGEDVYVFTSLHMSEEVSATYKEAVMSMCHWLKGKGFIVIGDVSRSSLSTFNVSSLEELQKLLQIDYFRLDDGFTQADVATSSLNFVFNASTERLVVDHLKAPICMHNFYPRPETGLDREQFKERNNILKQQGAKLLAFIPGDNKRGPLHLGLPTLEEHRYVPSYVSYLDLVKNEKLDYVFVGDVTLDLKQYQLIREFETTGRIQLPVNLNNKDLYHQSFTIRSDSPKSLLRLEESRQYAKSGPIIEPTATLSRPRGTITMDNKYYLRYSGEIQITRADFVQNHRVNVIGQIADDYLPLLDSIENGDMITFVPSEDLI</sequence>
<dbReference type="InterPro" id="IPR043797">
    <property type="entry name" value="MupG_N"/>
</dbReference>
<dbReference type="InterPro" id="IPR017853">
    <property type="entry name" value="GH"/>
</dbReference>
<evidence type="ECO:0000313" key="4">
    <source>
        <dbReference type="EMBL" id="SFP56506.1"/>
    </source>
</evidence>
<dbReference type="InterPro" id="IPR008589">
    <property type="entry name" value="MupG"/>
</dbReference>
<dbReference type="AlphaFoldDB" id="A0A1I5REY3"/>
<evidence type="ECO:0000313" key="3">
    <source>
        <dbReference type="EMBL" id="GEM02184.1"/>
    </source>
</evidence>
<evidence type="ECO:0000313" key="6">
    <source>
        <dbReference type="Proteomes" id="UP000321547"/>
    </source>
</evidence>
<dbReference type="EMBL" id="BJWI01000026">
    <property type="protein sequence ID" value="GEM02184.1"/>
    <property type="molecule type" value="Genomic_DNA"/>
</dbReference>
<proteinExistence type="predicted"/>
<dbReference type="Proteomes" id="UP000321547">
    <property type="component" value="Unassembled WGS sequence"/>
</dbReference>
<name>A0A1I5REY3_9BACI</name>
<gene>
    <name evidence="3" type="ORF">HHA03_17160</name>
    <name evidence="4" type="ORF">SAMN05421839_1298</name>
</gene>
<reference evidence="4 5" key="1">
    <citation type="submission" date="2016-10" db="EMBL/GenBank/DDBJ databases">
        <authorList>
            <person name="de Groot N.N."/>
        </authorList>
    </citation>
    <scope>NUCLEOTIDE SEQUENCE [LARGE SCALE GENOMIC DNA]</scope>
    <source>
        <strain evidence="4 5">DSM 17073</strain>
    </source>
</reference>
<dbReference type="Gene3D" id="2.40.100.10">
    <property type="entry name" value="Cyclophilin-like"/>
    <property type="match status" value="1"/>
</dbReference>
<dbReference type="PANTHER" id="PTHR38435:SF2">
    <property type="entry name" value="DUF871 DOMAIN-CONTAINING PROTEIN"/>
    <property type="match status" value="1"/>
</dbReference>
<dbReference type="InterPro" id="IPR013785">
    <property type="entry name" value="Aldolase_TIM"/>
</dbReference>
<dbReference type="Gene3D" id="3.20.20.70">
    <property type="entry name" value="Aldolase class I"/>
    <property type="match status" value="1"/>
</dbReference>
<dbReference type="EMBL" id="FOXC01000029">
    <property type="protein sequence ID" value="SFP56506.1"/>
    <property type="molecule type" value="Genomic_DNA"/>
</dbReference>
<dbReference type="STRING" id="306540.SAMN05421839_1298"/>
<dbReference type="Pfam" id="PF05913">
    <property type="entry name" value="MupG_C"/>
    <property type="match status" value="1"/>
</dbReference>
<organism evidence="4 5">
    <name type="scientific">Halolactibacillus halophilus</name>
    <dbReference type="NCBI Taxonomy" id="306540"/>
    <lineage>
        <taxon>Bacteria</taxon>
        <taxon>Bacillati</taxon>
        <taxon>Bacillota</taxon>
        <taxon>Bacilli</taxon>
        <taxon>Bacillales</taxon>
        <taxon>Bacillaceae</taxon>
        <taxon>Halolactibacillus</taxon>
    </lineage>
</organism>
<protein>
    <submittedName>
        <fullName evidence="3">Outer surface protein</fullName>
    </submittedName>
</protein>
<dbReference type="SUPFAM" id="SSF50891">
    <property type="entry name" value="Cyclophilin-like"/>
    <property type="match status" value="1"/>
</dbReference>
<dbReference type="PANTHER" id="PTHR38435">
    <property type="match status" value="1"/>
</dbReference>
<feature type="domain" description="6-phospho-N-acetylmuramidase N-terminal" evidence="2">
    <location>
        <begin position="5"/>
        <end position="217"/>
    </location>
</feature>
<dbReference type="OrthoDB" id="5809921at2"/>